<accession>A0A8K0UFQ7</accession>
<dbReference type="PANTHER" id="PTHR44019:SF8">
    <property type="entry name" value="POC1 CENTRIOLAR PROTEIN HOMOLOG"/>
    <property type="match status" value="1"/>
</dbReference>
<protein>
    <recommendedName>
        <fullName evidence="6">WD40 repeat-like protein</fullName>
    </recommendedName>
</protein>
<feature type="non-terminal residue" evidence="4">
    <location>
        <position position="1"/>
    </location>
</feature>
<keyword evidence="5" id="KW-1185">Reference proteome</keyword>
<sequence>PPFTLRLGARDKWEPILQVDAQNITCLVPSPDSMHVVFGTSEGDLRIWDLTTGAITTSLIVDDNSLSAVAGVVFLQDKRLRAITVDGIVRTWAAAGEKPGFYEEVETVALEGLSHFKHPEFSLDGCLVAAFVGVNVQLWQLDLADEQGRILGSFPPETMQLDANYRLAPDCFLMFSLDSTQLFARFTRYGHKEKSPADYAYVYAIHPGPSGRSVSITHLSGKEYAYFKFHGRYGDQLAATGSVETMDESSDRPLTSFEPVIVLFSIDGHRDAQLPFRSNAGWPLFVSFSPSDSSFATLHDGGYILLWRESHDGGGIHSSTTSIVHGDASGPHLCFTPDGRRIIFEGKGGLSTRVLESRISNHNPASYLVSNVLTSPDFTRLAIIYRKGKIGPDRKVEIWDIRNGSLLSELKLDSMIVLLWEPDSGSLLVSDHSDILAISATTGRAAKPSRYILGSDDYGSHIKAIFSPDGAYLLTITRRWLYIHDQTGSPDPLIEGSITVLTTEVIAWSTQNLIAYGDEENIFIWTFHPPTSPSAPRGLTRLKGATLLHSAPHCQSIDNSHDKYRNSSLVFSPNGSSLYIYTDPPRLFVYDVQTRACQTIALFPDRVERHRFPARHLAVSSDETTIWTDRFIYSISESAIDGNGDAIMDSEVGVGSLIPAGPVALNQGSLGPTYFLDDIGQWIMDHKRRRVFRLPHMTGHVFFEVRGSSVIVVDETGQVYGFEVRHIA</sequence>
<evidence type="ECO:0000313" key="4">
    <source>
        <dbReference type="EMBL" id="KAH8082003.1"/>
    </source>
</evidence>
<keyword evidence="1 3" id="KW-0853">WD repeat</keyword>
<evidence type="ECO:0000256" key="2">
    <source>
        <dbReference type="ARBA" id="ARBA00022737"/>
    </source>
</evidence>
<comment type="caution">
    <text evidence="4">The sequence shown here is derived from an EMBL/GenBank/DDBJ whole genome shotgun (WGS) entry which is preliminary data.</text>
</comment>
<proteinExistence type="predicted"/>
<gene>
    <name evidence="4" type="ORF">BXZ70DRAFT_1049645</name>
</gene>
<evidence type="ECO:0000313" key="5">
    <source>
        <dbReference type="Proteomes" id="UP000813824"/>
    </source>
</evidence>
<evidence type="ECO:0000256" key="1">
    <source>
        <dbReference type="ARBA" id="ARBA00022574"/>
    </source>
</evidence>
<dbReference type="AlphaFoldDB" id="A0A8K0UFQ7"/>
<dbReference type="PROSITE" id="PS50082">
    <property type="entry name" value="WD_REPEATS_2"/>
    <property type="match status" value="1"/>
</dbReference>
<dbReference type="PANTHER" id="PTHR44019">
    <property type="entry name" value="WD REPEAT-CONTAINING PROTEIN 55"/>
    <property type="match status" value="1"/>
</dbReference>
<evidence type="ECO:0000256" key="3">
    <source>
        <dbReference type="PROSITE-ProRule" id="PRU00221"/>
    </source>
</evidence>
<dbReference type="SUPFAM" id="SSF63829">
    <property type="entry name" value="Calcium-dependent phosphotriesterase"/>
    <property type="match status" value="1"/>
</dbReference>
<dbReference type="InterPro" id="IPR001680">
    <property type="entry name" value="WD40_rpt"/>
</dbReference>
<feature type="repeat" description="WD" evidence="3">
    <location>
        <begin position="17"/>
        <end position="58"/>
    </location>
</feature>
<dbReference type="InterPro" id="IPR050505">
    <property type="entry name" value="WDR55/POC1"/>
</dbReference>
<dbReference type="InterPro" id="IPR015943">
    <property type="entry name" value="WD40/YVTN_repeat-like_dom_sf"/>
</dbReference>
<dbReference type="EMBL" id="JAEVFJ010000051">
    <property type="protein sequence ID" value="KAH8082003.1"/>
    <property type="molecule type" value="Genomic_DNA"/>
</dbReference>
<dbReference type="SUPFAM" id="SSF82171">
    <property type="entry name" value="DPP6 N-terminal domain-like"/>
    <property type="match status" value="1"/>
</dbReference>
<evidence type="ECO:0008006" key="6">
    <source>
        <dbReference type="Google" id="ProtNLM"/>
    </source>
</evidence>
<dbReference type="Proteomes" id="UP000813824">
    <property type="component" value="Unassembled WGS sequence"/>
</dbReference>
<name>A0A8K0UFQ7_9AGAR</name>
<keyword evidence="2" id="KW-0677">Repeat</keyword>
<organism evidence="4 5">
    <name type="scientific">Cristinia sonorae</name>
    <dbReference type="NCBI Taxonomy" id="1940300"/>
    <lineage>
        <taxon>Eukaryota</taxon>
        <taxon>Fungi</taxon>
        <taxon>Dikarya</taxon>
        <taxon>Basidiomycota</taxon>
        <taxon>Agaricomycotina</taxon>
        <taxon>Agaricomycetes</taxon>
        <taxon>Agaricomycetidae</taxon>
        <taxon>Agaricales</taxon>
        <taxon>Pleurotineae</taxon>
        <taxon>Stephanosporaceae</taxon>
        <taxon>Cristinia</taxon>
    </lineage>
</organism>
<dbReference type="Gene3D" id="2.130.10.10">
    <property type="entry name" value="YVTN repeat-like/Quinoprotein amine dehydrogenase"/>
    <property type="match status" value="2"/>
</dbReference>
<reference evidence="4" key="1">
    <citation type="journal article" date="2021" name="New Phytol.">
        <title>Evolutionary innovations through gain and loss of genes in the ectomycorrhizal Boletales.</title>
        <authorList>
            <person name="Wu G."/>
            <person name="Miyauchi S."/>
            <person name="Morin E."/>
            <person name="Kuo A."/>
            <person name="Drula E."/>
            <person name="Varga T."/>
            <person name="Kohler A."/>
            <person name="Feng B."/>
            <person name="Cao Y."/>
            <person name="Lipzen A."/>
            <person name="Daum C."/>
            <person name="Hundley H."/>
            <person name="Pangilinan J."/>
            <person name="Johnson J."/>
            <person name="Barry K."/>
            <person name="LaButti K."/>
            <person name="Ng V."/>
            <person name="Ahrendt S."/>
            <person name="Min B."/>
            <person name="Choi I.G."/>
            <person name="Park H."/>
            <person name="Plett J.M."/>
            <person name="Magnuson J."/>
            <person name="Spatafora J.W."/>
            <person name="Nagy L.G."/>
            <person name="Henrissat B."/>
            <person name="Grigoriev I.V."/>
            <person name="Yang Z.L."/>
            <person name="Xu J."/>
            <person name="Martin F.M."/>
        </authorList>
    </citation>
    <scope>NUCLEOTIDE SEQUENCE</scope>
    <source>
        <strain evidence="4">KKN 215</strain>
    </source>
</reference>